<feature type="transmembrane region" description="Helical" evidence="12">
    <location>
        <begin position="21"/>
        <end position="45"/>
    </location>
</feature>
<dbReference type="InterPro" id="IPR027359">
    <property type="entry name" value="Volt_channel_dom_sf"/>
</dbReference>
<dbReference type="PANTHER" id="PTHR11537:SF254">
    <property type="entry name" value="POTASSIUM VOLTAGE-GATED CHANNEL PROTEIN SHAB"/>
    <property type="match status" value="1"/>
</dbReference>
<evidence type="ECO:0000256" key="11">
    <source>
        <dbReference type="ARBA" id="ARBA00023303"/>
    </source>
</evidence>
<keyword evidence="3" id="KW-0633">Potassium transport</keyword>
<comment type="subcellular location">
    <subcellularLocation>
        <location evidence="1">Membrane</location>
        <topology evidence="1">Multi-pass membrane protein</topology>
    </subcellularLocation>
</comment>
<dbReference type="AlphaFoldDB" id="A0A1S1V9M1"/>
<keyword evidence="6" id="KW-0851">Voltage-gated channel</keyword>
<dbReference type="PANTHER" id="PTHR11537">
    <property type="entry name" value="VOLTAGE-GATED POTASSIUM CHANNEL"/>
    <property type="match status" value="1"/>
</dbReference>
<accession>A0A1S1V9M1</accession>
<evidence type="ECO:0000256" key="4">
    <source>
        <dbReference type="ARBA" id="ARBA00022692"/>
    </source>
</evidence>
<keyword evidence="11 14" id="KW-0407">Ion channel</keyword>
<evidence type="ECO:0000256" key="3">
    <source>
        <dbReference type="ARBA" id="ARBA00022538"/>
    </source>
</evidence>
<dbReference type="Gene3D" id="1.10.287.70">
    <property type="match status" value="1"/>
</dbReference>
<evidence type="ECO:0000256" key="12">
    <source>
        <dbReference type="SAM" id="Phobius"/>
    </source>
</evidence>
<keyword evidence="8 12" id="KW-1133">Transmembrane helix</keyword>
<dbReference type="Proteomes" id="UP000180254">
    <property type="component" value="Unassembled WGS sequence"/>
</dbReference>
<evidence type="ECO:0000256" key="2">
    <source>
        <dbReference type="ARBA" id="ARBA00022448"/>
    </source>
</evidence>
<protein>
    <submittedName>
        <fullName evidence="14">Cyclic nucleotide-gated potassium channel</fullName>
    </submittedName>
</protein>
<feature type="transmembrane region" description="Helical" evidence="12">
    <location>
        <begin position="153"/>
        <end position="174"/>
    </location>
</feature>
<dbReference type="GO" id="GO:0001508">
    <property type="term" value="P:action potential"/>
    <property type="evidence" value="ECO:0007669"/>
    <property type="project" value="TreeGrafter"/>
</dbReference>
<dbReference type="SUPFAM" id="SSF81324">
    <property type="entry name" value="Voltage-gated potassium channels"/>
    <property type="match status" value="1"/>
</dbReference>
<comment type="caution">
    <text evidence="14">The sequence shown here is derived from an EMBL/GenBank/DDBJ whole genome shotgun (WGS) entry which is preliminary data.</text>
</comment>
<gene>
    <name evidence="14" type="ORF">EUAN_01770</name>
</gene>
<keyword evidence="10 12" id="KW-0472">Membrane</keyword>
<feature type="transmembrane region" description="Helical" evidence="12">
    <location>
        <begin position="115"/>
        <end position="132"/>
    </location>
</feature>
<dbReference type="PRINTS" id="PR00169">
    <property type="entry name" value="KCHANNEL"/>
</dbReference>
<evidence type="ECO:0000256" key="5">
    <source>
        <dbReference type="ARBA" id="ARBA00022826"/>
    </source>
</evidence>
<dbReference type="GO" id="GO:0008076">
    <property type="term" value="C:voltage-gated potassium channel complex"/>
    <property type="evidence" value="ECO:0007669"/>
    <property type="project" value="InterPro"/>
</dbReference>
<feature type="transmembrane region" description="Helical" evidence="12">
    <location>
        <begin position="51"/>
        <end position="70"/>
    </location>
</feature>
<evidence type="ECO:0000256" key="6">
    <source>
        <dbReference type="ARBA" id="ARBA00022882"/>
    </source>
</evidence>
<evidence type="ECO:0000256" key="10">
    <source>
        <dbReference type="ARBA" id="ARBA00023136"/>
    </source>
</evidence>
<evidence type="ECO:0000256" key="8">
    <source>
        <dbReference type="ARBA" id="ARBA00022989"/>
    </source>
</evidence>
<keyword evidence="2" id="KW-0813">Transport</keyword>
<feature type="domain" description="Ion transport" evidence="13">
    <location>
        <begin position="21"/>
        <end position="243"/>
    </location>
</feature>
<dbReference type="GO" id="GO:0005249">
    <property type="term" value="F:voltage-gated potassium channel activity"/>
    <property type="evidence" value="ECO:0007669"/>
    <property type="project" value="InterPro"/>
</dbReference>
<evidence type="ECO:0000313" key="15">
    <source>
        <dbReference type="Proteomes" id="UP000180254"/>
    </source>
</evidence>
<dbReference type="EMBL" id="MKIE01000001">
    <property type="protein sequence ID" value="OHW63313.1"/>
    <property type="molecule type" value="Genomic_DNA"/>
</dbReference>
<evidence type="ECO:0000256" key="1">
    <source>
        <dbReference type="ARBA" id="ARBA00004141"/>
    </source>
</evidence>
<dbReference type="Pfam" id="PF00520">
    <property type="entry name" value="Ion_trans"/>
    <property type="match status" value="1"/>
</dbReference>
<keyword evidence="7" id="KW-0630">Potassium</keyword>
<proteinExistence type="predicted"/>
<feature type="transmembrane region" description="Helical" evidence="12">
    <location>
        <begin position="91"/>
        <end position="109"/>
    </location>
</feature>
<keyword evidence="4 12" id="KW-0812">Transmembrane</keyword>
<name>A0A1S1V9M1_9FIRM</name>
<dbReference type="InterPro" id="IPR028325">
    <property type="entry name" value="VG_K_chnl"/>
</dbReference>
<keyword evidence="15" id="KW-1185">Reference proteome</keyword>
<keyword evidence="9" id="KW-0406">Ion transport</keyword>
<reference evidence="14 15" key="1">
    <citation type="submission" date="2016-09" db="EMBL/GenBank/DDBJ databases">
        <title>Genome sequence of Eubacterium angustum.</title>
        <authorList>
            <person name="Poehlein A."/>
            <person name="Daniel R."/>
        </authorList>
    </citation>
    <scope>NUCLEOTIDE SEQUENCE [LARGE SCALE GENOMIC DNA]</scope>
    <source>
        <strain evidence="14 15">DSM 1989</strain>
    </source>
</reference>
<evidence type="ECO:0000256" key="9">
    <source>
        <dbReference type="ARBA" id="ARBA00023065"/>
    </source>
</evidence>
<evidence type="ECO:0000256" key="7">
    <source>
        <dbReference type="ARBA" id="ARBA00022958"/>
    </source>
</evidence>
<dbReference type="STRING" id="39480.EUAN_01770"/>
<dbReference type="InterPro" id="IPR005821">
    <property type="entry name" value="Ion_trans_dom"/>
</dbReference>
<sequence>MKKKRIFEIIQSSKRSDSKSNFFTFAILAAILINLILAVFLTFDISQKYKTYIYVVEFLTVLLFTFEYVLRVWTSDYLYPEKSRLNAALKYMLSFSGIIDFLSFFPFYLPFLFPHGVVAFRIFRVVRILRLFRVNQYYDSLNVISEVLRKKKMQLLSSVFIIFILMVASSLIMYDVEHKAQPDVFTDAFSGFWWATSTLLTIGYGDIYPLTYAGRVLGIIIAFLGVGMVAIPTGILSAGFVEQMTEIQKSEDRDKKYFCPYCGKKLE</sequence>
<organism evidence="14 15">
    <name type="scientific">Andreesenia angusta</name>
    <dbReference type="NCBI Taxonomy" id="39480"/>
    <lineage>
        <taxon>Bacteria</taxon>
        <taxon>Bacillati</taxon>
        <taxon>Bacillota</taxon>
        <taxon>Tissierellia</taxon>
        <taxon>Tissierellales</taxon>
        <taxon>Gottschalkiaceae</taxon>
        <taxon>Andreesenia</taxon>
    </lineage>
</organism>
<keyword evidence="5" id="KW-0631">Potassium channel</keyword>
<dbReference type="Gene3D" id="1.20.120.350">
    <property type="entry name" value="Voltage-gated potassium channels. Chain C"/>
    <property type="match status" value="1"/>
</dbReference>
<evidence type="ECO:0000259" key="13">
    <source>
        <dbReference type="Pfam" id="PF00520"/>
    </source>
</evidence>
<evidence type="ECO:0000313" key="14">
    <source>
        <dbReference type="EMBL" id="OHW63313.1"/>
    </source>
</evidence>
<dbReference type="RefSeq" id="WP_211266233.1">
    <property type="nucleotide sequence ID" value="NZ_MKIE01000001.1"/>
</dbReference>
<feature type="transmembrane region" description="Helical" evidence="12">
    <location>
        <begin position="216"/>
        <end position="241"/>
    </location>
</feature>